<evidence type="ECO:0000313" key="4">
    <source>
        <dbReference type="Proteomes" id="UP000271380"/>
    </source>
</evidence>
<evidence type="ECO:0000313" key="1">
    <source>
        <dbReference type="EMBL" id="AKE41553.1"/>
    </source>
</evidence>
<accession>A0A0F6R2B9</accession>
<dbReference type="HOGENOM" id="CLU_2449613_0_0_11"/>
<dbReference type="AlphaFoldDB" id="A0A0F6R2B9"/>
<reference evidence="2 4" key="2">
    <citation type="submission" date="2018-12" db="EMBL/GenBank/DDBJ databases">
        <authorList>
            <consortium name="Pathogen Informatics"/>
        </authorList>
    </citation>
    <scope>NUCLEOTIDE SEQUENCE [LARGE SCALE GENOMIC DNA]</scope>
    <source>
        <strain evidence="2 4">NCTC949</strain>
    </source>
</reference>
<evidence type="ECO:0000313" key="3">
    <source>
        <dbReference type="Proteomes" id="UP000033457"/>
    </source>
</evidence>
<gene>
    <name evidence="2" type="ORF">NCTC949_01956</name>
    <name evidence="1" type="ORF">UL82_06940</name>
</gene>
<dbReference type="STRING" id="35755.UL82_06940"/>
<protein>
    <submittedName>
        <fullName evidence="1">Uncharacterized protein</fullName>
    </submittedName>
</protein>
<keyword evidence="3" id="KW-1185">Reference proteome</keyword>
<evidence type="ECO:0000313" key="2">
    <source>
        <dbReference type="EMBL" id="VEH08832.1"/>
    </source>
</evidence>
<dbReference type="KEGG" id="cku:UL82_06940"/>
<dbReference type="EMBL" id="CP011312">
    <property type="protein sequence ID" value="AKE41553.1"/>
    <property type="molecule type" value="Genomic_DNA"/>
</dbReference>
<reference evidence="1 3" key="1">
    <citation type="journal article" date="2015" name="Genome Announc.">
        <title>Complete Genome Sequence of Corynebacterium kutscheri DSM 20755, a Corynebacterial Type Strain with Remarkably Low G+C Content of Chromosomal DNA.</title>
        <authorList>
            <person name="Ruckert C."/>
            <person name="Albersmeier A."/>
            <person name="Winkler A."/>
            <person name="Tauch A."/>
        </authorList>
    </citation>
    <scope>NUCLEOTIDE SEQUENCE [LARGE SCALE GENOMIC DNA]</scope>
    <source>
        <strain evidence="1 3">DSM 20755</strain>
    </source>
</reference>
<organism evidence="1 3">
    <name type="scientific">Corynebacterium kutscheri</name>
    <dbReference type="NCBI Taxonomy" id="35755"/>
    <lineage>
        <taxon>Bacteria</taxon>
        <taxon>Bacillati</taxon>
        <taxon>Actinomycetota</taxon>
        <taxon>Actinomycetes</taxon>
        <taxon>Mycobacteriales</taxon>
        <taxon>Corynebacteriaceae</taxon>
        <taxon>Corynebacterium</taxon>
    </lineage>
</organism>
<proteinExistence type="predicted"/>
<dbReference type="EMBL" id="LR134377">
    <property type="protein sequence ID" value="VEH08832.1"/>
    <property type="molecule type" value="Genomic_DNA"/>
</dbReference>
<dbReference type="Proteomes" id="UP000271380">
    <property type="component" value="Chromosome"/>
</dbReference>
<sequence length="89" mass="10473">MHIGSEPGSWRVLGIFESSDKDQPELVVPYRCGMRHRKSFSLDLSNQKDAKNLPLLRFMLLDLFLERRVGVKNHEAFMQNTVWEMTYQC</sequence>
<name>A0A0F6R2B9_9CORY</name>
<dbReference type="Proteomes" id="UP000033457">
    <property type="component" value="Chromosome"/>
</dbReference>